<accession>A0A6H9Z0M7</accession>
<dbReference type="InterPro" id="IPR041664">
    <property type="entry name" value="AAA_16"/>
</dbReference>
<protein>
    <submittedName>
        <fullName evidence="4">AAA family ATPase</fullName>
    </submittedName>
</protein>
<organism evidence="4 5">
    <name type="scientific">Actinomadura rudentiformis</name>
    <dbReference type="NCBI Taxonomy" id="359158"/>
    <lineage>
        <taxon>Bacteria</taxon>
        <taxon>Bacillati</taxon>
        <taxon>Actinomycetota</taxon>
        <taxon>Actinomycetes</taxon>
        <taxon>Streptosporangiales</taxon>
        <taxon>Thermomonosporaceae</taxon>
        <taxon>Actinomadura</taxon>
    </lineage>
</organism>
<keyword evidence="1" id="KW-0547">Nucleotide-binding</keyword>
<dbReference type="AlphaFoldDB" id="A0A6H9Z0M7"/>
<dbReference type="PANTHER" id="PTHR16305">
    <property type="entry name" value="TESTICULAR SOLUBLE ADENYLYL CYCLASE"/>
    <property type="match status" value="1"/>
</dbReference>
<gene>
    <name evidence="4" type="ORF">F8566_24110</name>
</gene>
<proteinExistence type="predicted"/>
<dbReference type="SUPFAM" id="SSF52540">
    <property type="entry name" value="P-loop containing nucleoside triphosphate hydrolases"/>
    <property type="match status" value="1"/>
</dbReference>
<dbReference type="InterPro" id="IPR027417">
    <property type="entry name" value="P-loop_NTPase"/>
</dbReference>
<name>A0A6H9Z0M7_9ACTN</name>
<comment type="caution">
    <text evidence="4">The sequence shown here is derived from an EMBL/GenBank/DDBJ whole genome shotgun (WGS) entry which is preliminary data.</text>
</comment>
<evidence type="ECO:0000256" key="1">
    <source>
        <dbReference type="ARBA" id="ARBA00022741"/>
    </source>
</evidence>
<dbReference type="GO" id="GO:0005737">
    <property type="term" value="C:cytoplasm"/>
    <property type="evidence" value="ECO:0007669"/>
    <property type="project" value="TreeGrafter"/>
</dbReference>
<reference evidence="4 5" key="1">
    <citation type="submission" date="2019-09" db="EMBL/GenBank/DDBJ databases">
        <title>Actinomadura physcomitrii sp. nov., a novel actinomycete isolated from moss [Physcomitrium sphaericum (Ludw) Fuernr].</title>
        <authorList>
            <person name="Zhuang X."/>
            <person name="Liu C."/>
        </authorList>
    </citation>
    <scope>NUCLEOTIDE SEQUENCE [LARGE SCALE GENOMIC DNA]</scope>
    <source>
        <strain evidence="4 5">HMC1</strain>
    </source>
</reference>
<dbReference type="EMBL" id="WBMT01000011">
    <property type="protein sequence ID" value="KAB2346536.1"/>
    <property type="molecule type" value="Genomic_DNA"/>
</dbReference>
<keyword evidence="5" id="KW-1185">Reference proteome</keyword>
<dbReference type="GO" id="GO:0004016">
    <property type="term" value="F:adenylate cyclase activity"/>
    <property type="evidence" value="ECO:0007669"/>
    <property type="project" value="TreeGrafter"/>
</dbReference>
<dbReference type="InterPro" id="IPR016032">
    <property type="entry name" value="Sig_transdc_resp-reg_C-effctor"/>
</dbReference>
<dbReference type="SUPFAM" id="SSF46894">
    <property type="entry name" value="C-terminal effector domain of the bipartite response regulators"/>
    <property type="match status" value="1"/>
</dbReference>
<evidence type="ECO:0000313" key="5">
    <source>
        <dbReference type="Proteomes" id="UP000468735"/>
    </source>
</evidence>
<dbReference type="GO" id="GO:0005524">
    <property type="term" value="F:ATP binding"/>
    <property type="evidence" value="ECO:0007669"/>
    <property type="project" value="UniProtKB-KW"/>
</dbReference>
<evidence type="ECO:0000259" key="3">
    <source>
        <dbReference type="PROSITE" id="PS50043"/>
    </source>
</evidence>
<dbReference type="CDD" id="cd06170">
    <property type="entry name" value="LuxR_C_like"/>
    <property type="match status" value="1"/>
</dbReference>
<evidence type="ECO:0000313" key="4">
    <source>
        <dbReference type="EMBL" id="KAB2346536.1"/>
    </source>
</evidence>
<keyword evidence="2" id="KW-0067">ATP-binding</keyword>
<dbReference type="PROSITE" id="PS00622">
    <property type="entry name" value="HTH_LUXR_1"/>
    <property type="match status" value="1"/>
</dbReference>
<dbReference type="SMART" id="SM00421">
    <property type="entry name" value="HTH_LUXR"/>
    <property type="match status" value="1"/>
</dbReference>
<dbReference type="Pfam" id="PF00196">
    <property type="entry name" value="GerE"/>
    <property type="match status" value="1"/>
</dbReference>
<dbReference type="RefSeq" id="WP_151563590.1">
    <property type="nucleotide sequence ID" value="NZ_WBMT01000011.1"/>
</dbReference>
<feature type="domain" description="HTH luxR-type" evidence="3">
    <location>
        <begin position="821"/>
        <end position="883"/>
    </location>
</feature>
<dbReference type="Proteomes" id="UP000468735">
    <property type="component" value="Unassembled WGS sequence"/>
</dbReference>
<dbReference type="PRINTS" id="PR00038">
    <property type="entry name" value="HTHLUXR"/>
</dbReference>
<sequence length="883" mass="93237">MLVGREPEQEHITGLLTEARAGRSAALAIYGEAGIGKSTLVEFAVAAARDMTVMRGLGIESEAEIPFGALFSLLHPYLHHIEALPGPQAAALRGAFGLADTGASDRFLIGAATLTLLAEIAGERPVLCVVDDAQWLDRASSDALQFAARRLGADPIAMIFALRDEGERSPVQGIAGLRVTALSDADADRLLNARSPGLAAPVAKRVLAEAAGNPLAIIELGDGSATPVGPLPVAGRVQEAFRARLAALPAATRSVLAVAAADETAGLNVVLRAAARIGAGAADLDAAEQAGLVSFAGDEVRFRHPLVRSVAYQSTSHHQRIAVHAALAAELPGEQHADRRAWHRAAAATGPDEEVAAELERAARRAQDRGGPMAVAAAYERAARLSTDSEGRARRIVNAARAAYDAGRPAWAARLAAEGAASTEDSRLAAEATFIRAQVEYEATSPAADAALALEAAELITGEAAASMLTEAVFTARDAGAHDLMLRAAGHLEKLELPDGSPLVFVVEGLIGWARLLHGEPEPAVPAMRALVGTAFDGYLERLCAAFTGLLIADDDVAGTLVDSIAADARADGALTWLTYILEVVALGNIVRGEFRDAESAVAEGASLAADIGMDVQKAIFDAMAVCLAGIFGDEERCASPDGAAFHPPVTALAHWGRGLLHLAAGRADEALERLDTVCRGPARYDVLIRAVPDHVEAAVRAGRLELGREHLPAFDRWAEQTGREPVLALSRRCRALLSSDDAAEEHFVAALRLSDGSRPYDEARTRLVYGEWLRRRRRRTEAASELAQARDTFDRLGATPWAARARAELGVLGGPSTSSAAAPHNRLTPQELQVVRLAAAGHSNREIAAQLFLSPRTIGHHLYRSYRKLGISKRIELTQLQL</sequence>
<dbReference type="PROSITE" id="PS50043">
    <property type="entry name" value="HTH_LUXR_2"/>
    <property type="match status" value="1"/>
</dbReference>
<dbReference type="InterPro" id="IPR036388">
    <property type="entry name" value="WH-like_DNA-bd_sf"/>
</dbReference>
<dbReference type="OrthoDB" id="483at2"/>
<dbReference type="GO" id="GO:0006355">
    <property type="term" value="P:regulation of DNA-templated transcription"/>
    <property type="evidence" value="ECO:0007669"/>
    <property type="project" value="InterPro"/>
</dbReference>
<dbReference type="PANTHER" id="PTHR16305:SF35">
    <property type="entry name" value="TRANSCRIPTIONAL ACTIVATOR DOMAIN"/>
    <property type="match status" value="1"/>
</dbReference>
<dbReference type="Gene3D" id="1.10.10.10">
    <property type="entry name" value="Winged helix-like DNA-binding domain superfamily/Winged helix DNA-binding domain"/>
    <property type="match status" value="1"/>
</dbReference>
<dbReference type="Pfam" id="PF13191">
    <property type="entry name" value="AAA_16"/>
    <property type="match status" value="1"/>
</dbReference>
<dbReference type="GO" id="GO:0003677">
    <property type="term" value="F:DNA binding"/>
    <property type="evidence" value="ECO:0007669"/>
    <property type="project" value="InterPro"/>
</dbReference>
<evidence type="ECO:0000256" key="2">
    <source>
        <dbReference type="ARBA" id="ARBA00022840"/>
    </source>
</evidence>
<dbReference type="InterPro" id="IPR000792">
    <property type="entry name" value="Tscrpt_reg_LuxR_C"/>
</dbReference>